<keyword evidence="2" id="KW-1185">Reference proteome</keyword>
<name>A0AAV3NRX7_LITER</name>
<protein>
    <submittedName>
        <fullName evidence="1">Uncharacterized protein</fullName>
    </submittedName>
</protein>
<dbReference type="EMBL" id="BAABME010015623">
    <property type="protein sequence ID" value="GAA0142134.1"/>
    <property type="molecule type" value="Genomic_DNA"/>
</dbReference>
<accession>A0AAV3NRX7</accession>
<evidence type="ECO:0000313" key="2">
    <source>
        <dbReference type="Proteomes" id="UP001454036"/>
    </source>
</evidence>
<sequence length="99" mass="11278">MLKPHVKYHIGNGKAVNCMFDNWSSNGVIANFLSASSISGLHMLRTDSVADFMAKVRWPRGRRLTEDVIMCQNSMPSRLEETDDHIIWYGSREHRTGVV</sequence>
<reference evidence="1 2" key="1">
    <citation type="submission" date="2024-01" db="EMBL/GenBank/DDBJ databases">
        <title>The complete chloroplast genome sequence of Lithospermum erythrorhizon: insights into the phylogenetic relationship among Boraginaceae species and the maternal lineages of purple gromwells.</title>
        <authorList>
            <person name="Okada T."/>
            <person name="Watanabe K."/>
        </authorList>
    </citation>
    <scope>NUCLEOTIDE SEQUENCE [LARGE SCALE GENOMIC DNA]</scope>
</reference>
<dbReference type="Proteomes" id="UP001454036">
    <property type="component" value="Unassembled WGS sequence"/>
</dbReference>
<proteinExistence type="predicted"/>
<organism evidence="1 2">
    <name type="scientific">Lithospermum erythrorhizon</name>
    <name type="common">Purple gromwell</name>
    <name type="synonym">Lithospermum officinale var. erythrorhizon</name>
    <dbReference type="NCBI Taxonomy" id="34254"/>
    <lineage>
        <taxon>Eukaryota</taxon>
        <taxon>Viridiplantae</taxon>
        <taxon>Streptophyta</taxon>
        <taxon>Embryophyta</taxon>
        <taxon>Tracheophyta</taxon>
        <taxon>Spermatophyta</taxon>
        <taxon>Magnoliopsida</taxon>
        <taxon>eudicotyledons</taxon>
        <taxon>Gunneridae</taxon>
        <taxon>Pentapetalae</taxon>
        <taxon>asterids</taxon>
        <taxon>lamiids</taxon>
        <taxon>Boraginales</taxon>
        <taxon>Boraginaceae</taxon>
        <taxon>Boraginoideae</taxon>
        <taxon>Lithospermeae</taxon>
        <taxon>Lithospermum</taxon>
    </lineage>
</organism>
<dbReference type="AlphaFoldDB" id="A0AAV3NRX7"/>
<gene>
    <name evidence="1" type="ORF">LIER_35524</name>
</gene>
<evidence type="ECO:0000313" key="1">
    <source>
        <dbReference type="EMBL" id="GAA0142134.1"/>
    </source>
</evidence>
<comment type="caution">
    <text evidence="1">The sequence shown here is derived from an EMBL/GenBank/DDBJ whole genome shotgun (WGS) entry which is preliminary data.</text>
</comment>